<dbReference type="GO" id="GO:0016874">
    <property type="term" value="F:ligase activity"/>
    <property type="evidence" value="ECO:0007669"/>
    <property type="project" value="UniProtKB-KW"/>
</dbReference>
<dbReference type="Proteomes" id="UP000727407">
    <property type="component" value="Unassembled WGS sequence"/>
</dbReference>
<evidence type="ECO:0000313" key="1">
    <source>
        <dbReference type="EMBL" id="KAF5893121.1"/>
    </source>
</evidence>
<keyword evidence="1" id="KW-0436">Ligase</keyword>
<feature type="non-terminal residue" evidence="1">
    <location>
        <position position="63"/>
    </location>
</feature>
<sequence length="63" mass="7189">MKGGKQMEESAYCPPSEKMFKLDNLRLSFLNKQGIVNVKRSLRASVWIGVDVHFIATHSSYNM</sequence>
<gene>
    <name evidence="1" type="primary">purD</name>
    <name evidence="1" type="ORF">DAT39_017172</name>
</gene>
<dbReference type="AlphaFoldDB" id="A0A8J4TW58"/>
<dbReference type="EMBL" id="QNUK01000450">
    <property type="protein sequence ID" value="KAF5893121.1"/>
    <property type="molecule type" value="Genomic_DNA"/>
</dbReference>
<organism evidence="1 2">
    <name type="scientific">Clarias magur</name>
    <name type="common">Asian catfish</name>
    <name type="synonym">Macropteronotus magur</name>
    <dbReference type="NCBI Taxonomy" id="1594786"/>
    <lineage>
        <taxon>Eukaryota</taxon>
        <taxon>Metazoa</taxon>
        <taxon>Chordata</taxon>
        <taxon>Craniata</taxon>
        <taxon>Vertebrata</taxon>
        <taxon>Euteleostomi</taxon>
        <taxon>Actinopterygii</taxon>
        <taxon>Neopterygii</taxon>
        <taxon>Teleostei</taxon>
        <taxon>Ostariophysi</taxon>
        <taxon>Siluriformes</taxon>
        <taxon>Clariidae</taxon>
        <taxon>Clarias</taxon>
    </lineage>
</organism>
<name>A0A8J4TW58_CLAMG</name>
<proteinExistence type="predicted"/>
<accession>A0A8J4TW58</accession>
<protein>
    <submittedName>
        <fullName evidence="1">Phosphoribosylamine--glycine ligase</fullName>
    </submittedName>
</protein>
<evidence type="ECO:0000313" key="2">
    <source>
        <dbReference type="Proteomes" id="UP000727407"/>
    </source>
</evidence>
<comment type="caution">
    <text evidence="1">The sequence shown here is derived from an EMBL/GenBank/DDBJ whole genome shotgun (WGS) entry which is preliminary data.</text>
</comment>
<reference evidence="1" key="1">
    <citation type="submission" date="2020-07" db="EMBL/GenBank/DDBJ databases">
        <title>Clarias magur genome sequencing, assembly and annotation.</title>
        <authorList>
            <person name="Kushwaha B."/>
            <person name="Kumar R."/>
            <person name="Das P."/>
            <person name="Joshi C.G."/>
            <person name="Kumar D."/>
            <person name="Nagpure N.S."/>
            <person name="Pandey M."/>
            <person name="Agarwal S."/>
            <person name="Srivastava S."/>
            <person name="Singh M."/>
            <person name="Sahoo L."/>
            <person name="Jayasankar P."/>
            <person name="Meher P.K."/>
            <person name="Koringa P.G."/>
            <person name="Iquebal M.A."/>
            <person name="Das S.P."/>
            <person name="Bit A."/>
            <person name="Patnaik S."/>
            <person name="Patel N."/>
            <person name="Shah T.M."/>
            <person name="Hinsu A."/>
            <person name="Jena J.K."/>
        </authorList>
    </citation>
    <scope>NUCLEOTIDE SEQUENCE</scope>
    <source>
        <strain evidence="1">CIFAMagur01</strain>
        <tissue evidence="1">Testis</tissue>
    </source>
</reference>
<keyword evidence="2" id="KW-1185">Reference proteome</keyword>